<keyword evidence="4" id="KW-1185">Reference proteome</keyword>
<evidence type="ECO:0000259" key="2">
    <source>
        <dbReference type="Pfam" id="PF09423"/>
    </source>
</evidence>
<gene>
    <name evidence="3" type="ORF">D9756_001793</name>
</gene>
<dbReference type="InterPro" id="IPR052900">
    <property type="entry name" value="Phospholipid_Metab_Enz"/>
</dbReference>
<accession>A0A8H5LI65</accession>
<protein>
    <recommendedName>
        <fullName evidence="2">PhoD-like phosphatase metallophosphatase domain-containing protein</fullName>
    </recommendedName>
</protein>
<organism evidence="3 4">
    <name type="scientific">Leucocoprinus leucothites</name>
    <dbReference type="NCBI Taxonomy" id="201217"/>
    <lineage>
        <taxon>Eukaryota</taxon>
        <taxon>Fungi</taxon>
        <taxon>Dikarya</taxon>
        <taxon>Basidiomycota</taxon>
        <taxon>Agaricomycotina</taxon>
        <taxon>Agaricomycetes</taxon>
        <taxon>Agaricomycetidae</taxon>
        <taxon>Agaricales</taxon>
        <taxon>Agaricineae</taxon>
        <taxon>Agaricaceae</taxon>
        <taxon>Leucocoprinus</taxon>
    </lineage>
</organism>
<dbReference type="InterPro" id="IPR029052">
    <property type="entry name" value="Metallo-depent_PP-like"/>
</dbReference>
<keyword evidence="1" id="KW-1133">Transmembrane helix</keyword>
<dbReference type="EMBL" id="JAACJO010000005">
    <property type="protein sequence ID" value="KAF5358326.1"/>
    <property type="molecule type" value="Genomic_DNA"/>
</dbReference>
<name>A0A8H5LI65_9AGAR</name>
<sequence>MTIITSVTAVIGCSYRLLCFIFLRVIPTRLAQPLLPLLFSLHALGLAIYVRTVQACDQCATETKVGFNEKTPSPPRARKRYRDLLDTLICLPSISKRVNLTNIVINIGLLIAAAEFAFTPFFDNASDVVFTRVGAVYPDGAKVVVRYPLPPSQNASVSILWREAARRSTNDTRWQQGPAVNLTQDLDWVSTAKIEGLWPQTSYEYILAGNDQTPLPYPPYPIQFTTFPDPRLDTGTDFHFVVSSCITPNFPYRGPSYRNAIHGFDLLASKIAPSHSTLHTPANDSETLHTPAVDFLLFLGDFIYADVPVYIGDEKEAYRRLYRRNYQSPSFRKIYEHIPIFHTYDDHEIINNYIGEDNDSKIPFPNAADAFKIYTADANYDSVHNGQFYYQFQRGDAAFFVMDTRRYRSGMEDSNFSTRSMLGELQLSALLFWLSEVNSTATFKFVVSSVPFTTLWSHDAQFDSWAGFPSERRLLLDTFHSVPNVFILSGDRHEFAAIQFNGEDVKSHPVYEFSTSPLSMFYIPFVRTLAPRSKENVTRMRVEKLQTENGTELVGFTQEVPAEDVLKYLPIGNYKWSDIRVDTTNASKPLLYLETFIDGASAYNFTIEGSPLEKDLPVAIGASVTDSLREIFHKIGLTTNRWL</sequence>
<keyword evidence="1" id="KW-0472">Membrane</keyword>
<dbReference type="Proteomes" id="UP000559027">
    <property type="component" value="Unassembled WGS sequence"/>
</dbReference>
<dbReference type="CDD" id="cd07389">
    <property type="entry name" value="MPP_PhoD"/>
    <property type="match status" value="1"/>
</dbReference>
<feature type="transmembrane region" description="Helical" evidence="1">
    <location>
        <begin position="33"/>
        <end position="50"/>
    </location>
</feature>
<dbReference type="InterPro" id="IPR018946">
    <property type="entry name" value="PhoD-like_MPP"/>
</dbReference>
<dbReference type="PANTHER" id="PTHR43606">
    <property type="entry name" value="PHOSPHATASE, PUTATIVE (AFU_ORTHOLOGUE AFUA_6G08710)-RELATED"/>
    <property type="match status" value="1"/>
</dbReference>
<evidence type="ECO:0000313" key="3">
    <source>
        <dbReference type="EMBL" id="KAF5358326.1"/>
    </source>
</evidence>
<evidence type="ECO:0000313" key="4">
    <source>
        <dbReference type="Proteomes" id="UP000559027"/>
    </source>
</evidence>
<comment type="caution">
    <text evidence="3">The sequence shown here is derived from an EMBL/GenBank/DDBJ whole genome shotgun (WGS) entry which is preliminary data.</text>
</comment>
<keyword evidence="1" id="KW-0812">Transmembrane</keyword>
<reference evidence="3 4" key="1">
    <citation type="journal article" date="2020" name="ISME J.">
        <title>Uncovering the hidden diversity of litter-decomposition mechanisms in mushroom-forming fungi.</title>
        <authorList>
            <person name="Floudas D."/>
            <person name="Bentzer J."/>
            <person name="Ahren D."/>
            <person name="Johansson T."/>
            <person name="Persson P."/>
            <person name="Tunlid A."/>
        </authorList>
    </citation>
    <scope>NUCLEOTIDE SEQUENCE [LARGE SCALE GENOMIC DNA]</scope>
    <source>
        <strain evidence="3 4">CBS 146.42</strain>
    </source>
</reference>
<proteinExistence type="predicted"/>
<evidence type="ECO:0000256" key="1">
    <source>
        <dbReference type="SAM" id="Phobius"/>
    </source>
</evidence>
<feature type="transmembrane region" description="Helical" evidence="1">
    <location>
        <begin position="6"/>
        <end position="26"/>
    </location>
</feature>
<dbReference type="OrthoDB" id="2100241at2759"/>
<dbReference type="InterPro" id="IPR038607">
    <property type="entry name" value="PhoD-like_sf"/>
</dbReference>
<dbReference type="Pfam" id="PF09423">
    <property type="entry name" value="PhoD"/>
    <property type="match status" value="1"/>
</dbReference>
<feature type="domain" description="PhoD-like phosphatase metallophosphatase" evidence="2">
    <location>
        <begin position="291"/>
        <end position="528"/>
    </location>
</feature>
<dbReference type="PANTHER" id="PTHR43606:SF2">
    <property type="entry name" value="ALKALINE PHOSPHATASE FAMILY PROTEIN (AFU_ORTHOLOGUE AFUA_5G03860)"/>
    <property type="match status" value="1"/>
</dbReference>
<dbReference type="Gene3D" id="3.60.21.70">
    <property type="entry name" value="PhoD-like phosphatase"/>
    <property type="match status" value="1"/>
</dbReference>
<dbReference type="SUPFAM" id="SSF56300">
    <property type="entry name" value="Metallo-dependent phosphatases"/>
    <property type="match status" value="1"/>
</dbReference>
<dbReference type="AlphaFoldDB" id="A0A8H5LI65"/>